<dbReference type="SUPFAM" id="SSF55347">
    <property type="entry name" value="Glyceraldehyde-3-phosphate dehydrogenase-like, C-terminal domain"/>
    <property type="match status" value="1"/>
</dbReference>
<comment type="subcellular location">
    <subcellularLocation>
        <location evidence="7">Cytoplasm</location>
    </subcellularLocation>
</comment>
<dbReference type="CDD" id="cd17895">
    <property type="entry name" value="AGPR_1_N"/>
    <property type="match status" value="1"/>
</dbReference>
<evidence type="ECO:0000256" key="8">
    <source>
        <dbReference type="PROSITE-ProRule" id="PRU10010"/>
    </source>
</evidence>
<comment type="pathway">
    <text evidence="1 7">Amino-acid biosynthesis; L-arginine biosynthesis; N(2)-acetyl-L-ornithine from L-glutamate: step 3/4.</text>
</comment>
<evidence type="ECO:0000256" key="7">
    <source>
        <dbReference type="HAMAP-Rule" id="MF_00150"/>
    </source>
</evidence>
<evidence type="ECO:0000313" key="11">
    <source>
        <dbReference type="Proteomes" id="UP000722750"/>
    </source>
</evidence>
<dbReference type="GO" id="GO:0003942">
    <property type="term" value="F:N-acetyl-gamma-glutamyl-phosphate reductase activity"/>
    <property type="evidence" value="ECO:0007669"/>
    <property type="project" value="UniProtKB-UniRule"/>
</dbReference>
<dbReference type="EMBL" id="JAANXD010000036">
    <property type="protein sequence ID" value="MBS1257773.1"/>
    <property type="molecule type" value="Genomic_DNA"/>
</dbReference>
<comment type="catalytic activity">
    <reaction evidence="6 7">
        <text>N-acetyl-L-glutamate 5-semialdehyde + phosphate + NADP(+) = N-acetyl-L-glutamyl 5-phosphate + NADPH + H(+)</text>
        <dbReference type="Rhea" id="RHEA:21588"/>
        <dbReference type="ChEBI" id="CHEBI:15378"/>
        <dbReference type="ChEBI" id="CHEBI:29123"/>
        <dbReference type="ChEBI" id="CHEBI:43474"/>
        <dbReference type="ChEBI" id="CHEBI:57783"/>
        <dbReference type="ChEBI" id="CHEBI:57936"/>
        <dbReference type="ChEBI" id="CHEBI:58349"/>
        <dbReference type="EC" id="1.2.1.38"/>
    </reaction>
</comment>
<keyword evidence="4 7" id="KW-0521">NADP</keyword>
<dbReference type="GO" id="GO:0070401">
    <property type="term" value="F:NADP+ binding"/>
    <property type="evidence" value="ECO:0007669"/>
    <property type="project" value="InterPro"/>
</dbReference>
<evidence type="ECO:0000256" key="5">
    <source>
        <dbReference type="ARBA" id="ARBA00023002"/>
    </source>
</evidence>
<evidence type="ECO:0000256" key="2">
    <source>
        <dbReference type="ARBA" id="ARBA00022571"/>
    </source>
</evidence>
<comment type="similarity">
    <text evidence="7">Belongs to the NAGSA dehydrogenase family. Type 1 subfamily.</text>
</comment>
<sequence>MIKVGIIGATAYTSLELIKILLRHPEVDIAYLGSRREENTRISDIFPVLAGTFDKLCSRMEQKDVPKDVDMVFVTLPPMVSMQYVPEYLNAGIKVVDLSADYRFQEKSIYEKWYKTKHTDPSGLKAAVYGLSEIFREEIKKATLVANPGCYPTSAIIGLAPLLEKDYVHTDDIIIDAKSGISGRGRESNEDTHYCECNENIEAYNVGEHRHTPEIENILSVIGKSETTVCFTPHLVPMDRGILCTTYVKMKKEISSKEVITLYNDFYSEEPFVRIKTDGKLPRTKDVVNTNLCEIAIRIVGTRAVVLSSIDNLIKGASGQAVQNMNIMYGFDETTGLL</sequence>
<keyword evidence="2 7" id="KW-0055">Arginine biosynthesis</keyword>
<protein>
    <recommendedName>
        <fullName evidence="7">N-acetyl-gamma-glutamyl-phosphate reductase</fullName>
        <shortName evidence="7">AGPR</shortName>
        <ecNumber evidence="7">1.2.1.38</ecNumber>
    </recommendedName>
    <alternativeName>
        <fullName evidence="7">N-acetyl-glutamate semialdehyde dehydrogenase</fullName>
        <shortName evidence="7">NAGSA dehydrogenase</shortName>
    </alternativeName>
</protein>
<dbReference type="SUPFAM" id="SSF51735">
    <property type="entry name" value="NAD(P)-binding Rossmann-fold domains"/>
    <property type="match status" value="1"/>
</dbReference>
<dbReference type="PROSITE" id="PS01224">
    <property type="entry name" value="ARGC"/>
    <property type="match status" value="1"/>
</dbReference>
<evidence type="ECO:0000256" key="6">
    <source>
        <dbReference type="ARBA" id="ARBA00050557"/>
    </source>
</evidence>
<comment type="function">
    <text evidence="7">Catalyzes the NADPH-dependent reduction of N-acetyl-5-glutamyl phosphate to yield N-acetyl-L-glutamate 5-semialdehyde.</text>
</comment>
<dbReference type="Gene3D" id="3.30.360.10">
    <property type="entry name" value="Dihydrodipicolinate Reductase, domain 2"/>
    <property type="match status" value="1"/>
</dbReference>
<dbReference type="GO" id="GO:0051287">
    <property type="term" value="F:NAD binding"/>
    <property type="evidence" value="ECO:0007669"/>
    <property type="project" value="InterPro"/>
</dbReference>
<dbReference type="HAMAP" id="MF_00150">
    <property type="entry name" value="ArgC_type1"/>
    <property type="match status" value="1"/>
</dbReference>
<comment type="caution">
    <text evidence="10">The sequence shown here is derived from an EMBL/GenBank/DDBJ whole genome shotgun (WGS) entry which is preliminary data.</text>
</comment>
<evidence type="ECO:0000313" key="10">
    <source>
        <dbReference type="EMBL" id="MBS1257773.1"/>
    </source>
</evidence>
<dbReference type="InterPro" id="IPR000534">
    <property type="entry name" value="Semialdehyde_DH_NAD-bd"/>
</dbReference>
<name>A0A941ZZ40_9BACT</name>
<evidence type="ECO:0000259" key="9">
    <source>
        <dbReference type="SMART" id="SM00859"/>
    </source>
</evidence>
<keyword evidence="3 7" id="KW-0028">Amino-acid biosynthesis</keyword>
<dbReference type="InterPro" id="IPR036291">
    <property type="entry name" value="NAD(P)-bd_dom_sf"/>
</dbReference>
<keyword evidence="7" id="KW-0963">Cytoplasm</keyword>
<organism evidence="10 11">
    <name type="scientific">Candidatus Scalindua arabica</name>
    <dbReference type="NCBI Taxonomy" id="1127984"/>
    <lineage>
        <taxon>Bacteria</taxon>
        <taxon>Pseudomonadati</taxon>
        <taxon>Planctomycetota</taxon>
        <taxon>Candidatus Brocadiia</taxon>
        <taxon>Candidatus Brocadiales</taxon>
        <taxon>Candidatus Scalinduaceae</taxon>
        <taxon>Candidatus Scalindua</taxon>
    </lineage>
</organism>
<dbReference type="InterPro" id="IPR000706">
    <property type="entry name" value="AGPR_type-1"/>
</dbReference>
<dbReference type="Gene3D" id="3.40.50.720">
    <property type="entry name" value="NAD(P)-binding Rossmann-like Domain"/>
    <property type="match status" value="1"/>
</dbReference>
<accession>A0A941ZZ40</accession>
<proteinExistence type="inferred from homology"/>
<dbReference type="InterPro" id="IPR050085">
    <property type="entry name" value="AGPR"/>
</dbReference>
<dbReference type="InterPro" id="IPR023013">
    <property type="entry name" value="AGPR_AS"/>
</dbReference>
<evidence type="ECO:0000256" key="3">
    <source>
        <dbReference type="ARBA" id="ARBA00022605"/>
    </source>
</evidence>
<dbReference type="Pfam" id="PF22698">
    <property type="entry name" value="Semialdhyde_dhC_1"/>
    <property type="match status" value="1"/>
</dbReference>
<dbReference type="PANTHER" id="PTHR32338:SF10">
    <property type="entry name" value="N-ACETYL-GAMMA-GLUTAMYL-PHOSPHATE REDUCTASE, CHLOROPLASTIC-RELATED"/>
    <property type="match status" value="1"/>
</dbReference>
<keyword evidence="5 7" id="KW-0560">Oxidoreductase</keyword>
<dbReference type="GO" id="GO:0006526">
    <property type="term" value="P:L-arginine biosynthetic process"/>
    <property type="evidence" value="ECO:0007669"/>
    <property type="project" value="UniProtKB-UniRule"/>
</dbReference>
<dbReference type="Proteomes" id="UP000722750">
    <property type="component" value="Unassembled WGS sequence"/>
</dbReference>
<dbReference type="InterPro" id="IPR058924">
    <property type="entry name" value="AGPR_dimerisation_dom"/>
</dbReference>
<gene>
    <name evidence="7" type="primary">argC</name>
    <name evidence="10" type="ORF">MAG551_00820</name>
</gene>
<dbReference type="Pfam" id="PF01118">
    <property type="entry name" value="Semialdhyde_dh"/>
    <property type="match status" value="1"/>
</dbReference>
<dbReference type="GO" id="GO:0005737">
    <property type="term" value="C:cytoplasm"/>
    <property type="evidence" value="ECO:0007669"/>
    <property type="project" value="UniProtKB-SubCell"/>
</dbReference>
<dbReference type="CDD" id="cd23934">
    <property type="entry name" value="AGPR_1_C"/>
    <property type="match status" value="1"/>
</dbReference>
<dbReference type="SMART" id="SM00859">
    <property type="entry name" value="Semialdhyde_dh"/>
    <property type="match status" value="1"/>
</dbReference>
<evidence type="ECO:0000256" key="1">
    <source>
        <dbReference type="ARBA" id="ARBA00004862"/>
    </source>
</evidence>
<dbReference type="FunFam" id="3.30.360.10:FF:000014">
    <property type="entry name" value="N-acetyl-gamma-glutamyl-phosphate reductase"/>
    <property type="match status" value="1"/>
</dbReference>
<dbReference type="AlphaFoldDB" id="A0A941ZZ40"/>
<feature type="active site" evidence="7 8">
    <location>
        <position position="150"/>
    </location>
</feature>
<dbReference type="NCBIfam" id="TIGR01850">
    <property type="entry name" value="argC"/>
    <property type="match status" value="1"/>
</dbReference>
<dbReference type="EC" id="1.2.1.38" evidence="7"/>
<reference evidence="10" key="1">
    <citation type="journal article" date="2021" name="ISME J.">
        <title>Fine-scale metabolic discontinuity in a stratified prokaryote microbiome of a Red Sea deep halocline.</title>
        <authorList>
            <person name="Michoud G."/>
            <person name="Ngugi D.K."/>
            <person name="Barozzi A."/>
            <person name="Merlino G."/>
            <person name="Calleja M.L."/>
            <person name="Delgado-Huertas A."/>
            <person name="Moran X.A.G."/>
            <person name="Daffonchio D."/>
        </authorList>
    </citation>
    <scope>NUCLEOTIDE SEQUENCE</scope>
    <source>
        <strain evidence="10">SuakinDeep_MAG55_1</strain>
    </source>
</reference>
<dbReference type="PANTHER" id="PTHR32338">
    <property type="entry name" value="N-ACETYL-GAMMA-GLUTAMYL-PHOSPHATE REDUCTASE, CHLOROPLASTIC-RELATED-RELATED"/>
    <property type="match status" value="1"/>
</dbReference>
<evidence type="ECO:0000256" key="4">
    <source>
        <dbReference type="ARBA" id="ARBA00022857"/>
    </source>
</evidence>
<feature type="domain" description="Semialdehyde dehydrogenase NAD-binding" evidence="9">
    <location>
        <begin position="3"/>
        <end position="142"/>
    </location>
</feature>